<keyword evidence="3" id="KW-1185">Reference proteome</keyword>
<protein>
    <submittedName>
        <fullName evidence="2">Uncharacterized protein</fullName>
    </submittedName>
</protein>
<dbReference type="STRING" id="105696.A0A1Y2MAE1"/>
<dbReference type="EMBL" id="KZ107839">
    <property type="protein sequence ID" value="OSS52769.1"/>
    <property type="molecule type" value="Genomic_DNA"/>
</dbReference>
<name>A0A1Y2MAE1_EPING</name>
<feature type="compositionally biased region" description="Polar residues" evidence="1">
    <location>
        <begin position="429"/>
        <end position="439"/>
    </location>
</feature>
<feature type="compositionally biased region" description="Low complexity" evidence="1">
    <location>
        <begin position="267"/>
        <end position="281"/>
    </location>
</feature>
<dbReference type="Proteomes" id="UP000193240">
    <property type="component" value="Unassembled WGS sequence"/>
</dbReference>
<feature type="compositionally biased region" description="Low complexity" evidence="1">
    <location>
        <begin position="413"/>
        <end position="426"/>
    </location>
</feature>
<accession>A0A1Y2MAE1</accession>
<evidence type="ECO:0000313" key="2">
    <source>
        <dbReference type="EMBL" id="OSS52769.1"/>
    </source>
</evidence>
<organism evidence="2 3">
    <name type="scientific">Epicoccum nigrum</name>
    <name type="common">Soil fungus</name>
    <name type="synonym">Epicoccum purpurascens</name>
    <dbReference type="NCBI Taxonomy" id="105696"/>
    <lineage>
        <taxon>Eukaryota</taxon>
        <taxon>Fungi</taxon>
        <taxon>Dikarya</taxon>
        <taxon>Ascomycota</taxon>
        <taxon>Pezizomycotina</taxon>
        <taxon>Dothideomycetes</taxon>
        <taxon>Pleosporomycetidae</taxon>
        <taxon>Pleosporales</taxon>
        <taxon>Pleosporineae</taxon>
        <taxon>Didymellaceae</taxon>
        <taxon>Epicoccum</taxon>
    </lineage>
</organism>
<dbReference type="OMA" id="RMHVRSE"/>
<feature type="region of interest" description="Disordered" evidence="1">
    <location>
        <begin position="370"/>
        <end position="505"/>
    </location>
</feature>
<sequence length="600" mass="65110">MEGHRRKNTWLTIGVNGCCASKDDVASEKKGHSGRSAARIYEQPQAMPVSPTNPLAPRPTTGQTMSQHISQWVTNSREYAARASSRGSLSTLTRPKRSHSRPSISAPTNFRHCDGFDSVEFMVTDAPSNTRRRSFRPLQLSMYDGCGRLSPLPDFAAEDDWASKPSLLSMPAPARVRGGEGASELYHSNPSSYSIPRKPVGSGSRRASTQSMQGETAHERRFSSSTVTTIATPALPSWSEEPTTSAETVVRVPRKLQRSRTSGSNTPVRVPSRLPSPSRSRANTAPARPNSLRRANTDVDEAIRELNTIVEERRASAYRSQVQTPVLSSRVPPSPSHHVPYFAPSMRMHVRSETLSDIGSAFSVPLTAKPLPSPPSSSSPALRRAPNFSLYPPARNFTGPLTSNPITPPPPKTASSTSTTSLHRLSNWLRRSSSHSTTPKAKDLITFYKAEQPPVPAIPSRPSTAGSRTLYHGRQDSQDSNHSDGTDATTVTLVSTRSTVRTATPDSDVEPAIHARVGVLKGTGRTRRVPAPLVLPPTDKDIEAGLSSTHSVRGMREMWPPVSPVSHILPGQELFAKDIGLHSGRRFPPSPHMSMVGVAF</sequence>
<dbReference type="InParanoid" id="A0A1Y2MAE1"/>
<feature type="compositionally biased region" description="Polar residues" evidence="1">
    <location>
        <begin position="205"/>
        <end position="214"/>
    </location>
</feature>
<evidence type="ECO:0000313" key="3">
    <source>
        <dbReference type="Proteomes" id="UP000193240"/>
    </source>
</evidence>
<feature type="region of interest" description="Disordered" evidence="1">
    <location>
        <begin position="21"/>
        <end position="68"/>
    </location>
</feature>
<proteinExistence type="predicted"/>
<feature type="compositionally biased region" description="Basic and acidic residues" evidence="1">
    <location>
        <begin position="473"/>
        <end position="485"/>
    </location>
</feature>
<feature type="compositionally biased region" description="Basic and acidic residues" evidence="1">
    <location>
        <begin position="21"/>
        <end position="31"/>
    </location>
</feature>
<gene>
    <name evidence="2" type="ORF">B5807_02872</name>
</gene>
<feature type="compositionally biased region" description="Low complexity" evidence="1">
    <location>
        <begin position="488"/>
        <end position="504"/>
    </location>
</feature>
<reference evidence="2 3" key="1">
    <citation type="journal article" date="2017" name="Genome Announc.">
        <title>Genome sequence of the saprophytic ascomycete Epicoccum nigrum ICMP 19927 strain isolated from New Zealand.</title>
        <authorList>
            <person name="Fokin M."/>
            <person name="Fleetwood D."/>
            <person name="Weir B.S."/>
            <person name="Villas-Boas S.G."/>
        </authorList>
    </citation>
    <scope>NUCLEOTIDE SEQUENCE [LARGE SCALE GENOMIC DNA]</scope>
    <source>
        <strain evidence="2 3">ICMP 19927</strain>
    </source>
</reference>
<feature type="region of interest" description="Disordered" evidence="1">
    <location>
        <begin position="83"/>
        <end position="108"/>
    </location>
</feature>
<feature type="region of interest" description="Disordered" evidence="1">
    <location>
        <begin position="175"/>
        <end position="291"/>
    </location>
</feature>
<evidence type="ECO:0000256" key="1">
    <source>
        <dbReference type="SAM" id="MobiDB-lite"/>
    </source>
</evidence>
<dbReference type="AlphaFoldDB" id="A0A1Y2MAE1"/>